<organism evidence="1 2">
    <name type="scientific">Saccharothrix xinjiangensis</name>
    <dbReference type="NCBI Taxonomy" id="204798"/>
    <lineage>
        <taxon>Bacteria</taxon>
        <taxon>Bacillati</taxon>
        <taxon>Actinomycetota</taxon>
        <taxon>Actinomycetes</taxon>
        <taxon>Pseudonocardiales</taxon>
        <taxon>Pseudonocardiaceae</taxon>
        <taxon>Saccharothrix</taxon>
    </lineage>
</organism>
<proteinExistence type="predicted"/>
<protein>
    <recommendedName>
        <fullName evidence="3">Abortive infection protein</fullName>
    </recommendedName>
</protein>
<dbReference type="Gene3D" id="3.20.20.80">
    <property type="entry name" value="Glycosidases"/>
    <property type="match status" value="1"/>
</dbReference>
<dbReference type="EMBL" id="JBHSJB010000011">
    <property type="protein sequence ID" value="MFC5054484.1"/>
    <property type="molecule type" value="Genomic_DNA"/>
</dbReference>
<dbReference type="SUPFAM" id="SSF51445">
    <property type="entry name" value="(Trans)glycosidases"/>
    <property type="match status" value="1"/>
</dbReference>
<evidence type="ECO:0000313" key="1">
    <source>
        <dbReference type="EMBL" id="MFC5054484.1"/>
    </source>
</evidence>
<dbReference type="RefSeq" id="WP_344034210.1">
    <property type="nucleotide sequence ID" value="NZ_BAAAKE010000001.1"/>
</dbReference>
<reference evidence="2" key="1">
    <citation type="journal article" date="2019" name="Int. J. Syst. Evol. Microbiol.">
        <title>The Global Catalogue of Microorganisms (GCM) 10K type strain sequencing project: providing services to taxonomists for standard genome sequencing and annotation.</title>
        <authorList>
            <consortium name="The Broad Institute Genomics Platform"/>
            <consortium name="The Broad Institute Genome Sequencing Center for Infectious Disease"/>
            <person name="Wu L."/>
            <person name="Ma J."/>
        </authorList>
    </citation>
    <scope>NUCLEOTIDE SEQUENCE [LARGE SCALE GENOMIC DNA]</scope>
    <source>
        <strain evidence="2">KCTC 12848</strain>
    </source>
</reference>
<dbReference type="InterPro" id="IPR017853">
    <property type="entry name" value="GH"/>
</dbReference>
<sequence length="330" mass="36177">MRAKGITYDTGFINRGSTTRRHFDPSTVRHELKVIRDELHCTAVRPTGGDPDRLELAATIAVEEGLEVWFSPFTCDLTRDELLAFLADCADRAERLRVAGGEVVLVLGAELTLFTRGFLPGETLDDRLALLGDPAALRAALPAVPALVNEFLARAVEVVRRRFGGRISYASIPFEQVDWTPFDFVGVDLYRSAEVAHVFEDAVRRLVASGKPVAITEFGSATFRGAAARGARGFDIVRFDGAEPAGLHGQHERDEEEQAGYVRELLALFDEAGVDTTFVNTFASYFLPHRPTPSEDLDLGSYGVVKVRDDGTWEPKAAFAAVADHHGRMS</sequence>
<accession>A0ABV9XVU8</accession>
<keyword evidence="2" id="KW-1185">Reference proteome</keyword>
<name>A0ABV9XVU8_9PSEU</name>
<comment type="caution">
    <text evidence="1">The sequence shown here is derived from an EMBL/GenBank/DDBJ whole genome shotgun (WGS) entry which is preliminary data.</text>
</comment>
<evidence type="ECO:0000313" key="2">
    <source>
        <dbReference type="Proteomes" id="UP001595833"/>
    </source>
</evidence>
<gene>
    <name evidence="1" type="ORF">ACFPFM_12050</name>
</gene>
<dbReference type="Proteomes" id="UP001595833">
    <property type="component" value="Unassembled WGS sequence"/>
</dbReference>
<evidence type="ECO:0008006" key="3">
    <source>
        <dbReference type="Google" id="ProtNLM"/>
    </source>
</evidence>